<dbReference type="InterPro" id="IPR010778">
    <property type="entry name" value="DUF1368"/>
</dbReference>
<dbReference type="Pfam" id="PF07112">
    <property type="entry name" value="DUF1368"/>
    <property type="match status" value="1"/>
</dbReference>
<dbReference type="GeneID" id="37624338"/>
<accession>A0A345UB21</accession>
<organism evidence="1">
    <name type="scientific">Melanthalia intermedia</name>
    <dbReference type="NCBI Taxonomy" id="172989"/>
    <lineage>
        <taxon>Eukaryota</taxon>
        <taxon>Rhodophyta</taxon>
        <taxon>Florideophyceae</taxon>
        <taxon>Rhodymeniophycidae</taxon>
        <taxon>Gracilariales</taxon>
        <taxon>Gracilariaceae</taxon>
        <taxon>Melanthalia</taxon>
    </lineage>
</organism>
<keyword evidence="1" id="KW-0934">Plastid</keyword>
<geneLocation type="chloroplast" evidence="1"/>
<evidence type="ECO:0000313" key="1">
    <source>
        <dbReference type="EMBL" id="AXI97657.1"/>
    </source>
</evidence>
<name>A0A345UB21_9FLOR</name>
<keyword evidence="1" id="KW-0150">Chloroplast</keyword>
<reference evidence="1" key="1">
    <citation type="submission" date="2018-05" db="EMBL/GenBank/DDBJ databases">
        <title>Organellar genomes of Gracilariaceae.</title>
        <authorList>
            <person name="Iha C."/>
            <person name="Oliveira M.C."/>
        </authorList>
    </citation>
    <scope>NUCLEOTIDE SEQUENCE</scope>
</reference>
<dbReference type="EMBL" id="MH396016">
    <property type="protein sequence ID" value="AXI97657.1"/>
    <property type="molecule type" value="Genomic_DNA"/>
</dbReference>
<protein>
    <submittedName>
        <fullName evidence="1">Uncharacterized protein</fullName>
    </submittedName>
</protein>
<dbReference type="RefSeq" id="YP_009511780.1">
    <property type="nucleotide sequence ID" value="NC_039145.1"/>
</dbReference>
<proteinExistence type="predicted"/>
<gene>
    <name evidence="1" type="primary">orf112</name>
</gene>
<dbReference type="AlphaFoldDB" id="A0A345UB21"/>
<sequence>MIEADNFYALIIWKSFASLPNIKVRLLDFHFFLSIKMSSYFTEFTVDCLLKKLYIINLSNPRRVDKKNIRTMLSFFIKNQSDFIDFDFDPIINSSYNLISGIRIHRSKLLIL</sequence>